<reference evidence="3" key="1">
    <citation type="submission" date="2015-12" db="EMBL/GenBank/DDBJ databases">
        <title>Complete genome sequences of two moderately thermophilic Paenibacillus species.</title>
        <authorList>
            <person name="Butler R.III."/>
            <person name="Wang J."/>
            <person name="Stark B.C."/>
            <person name="Pombert J.-F."/>
        </authorList>
    </citation>
    <scope>NUCLEOTIDE SEQUENCE [LARGE SCALE GENOMIC DNA]</scope>
    <source>
        <strain evidence="3">32O-Y</strain>
    </source>
</reference>
<dbReference type="PATRIC" id="fig|162209.4.peg.4492"/>
<comment type="function">
    <text evidence="1">Probably functions as a manganese efflux pump.</text>
</comment>
<dbReference type="EMBL" id="CP013652">
    <property type="protein sequence ID" value="ALS24541.1"/>
    <property type="molecule type" value="Genomic_DNA"/>
</dbReference>
<comment type="similarity">
    <text evidence="1">Belongs to the MntP (TC 9.B.29) family.</text>
</comment>
<evidence type="ECO:0000313" key="3">
    <source>
        <dbReference type="Proteomes" id="UP000061660"/>
    </source>
</evidence>
<dbReference type="InterPro" id="IPR022929">
    <property type="entry name" value="Put_MntP"/>
</dbReference>
<keyword evidence="1" id="KW-1003">Cell membrane</keyword>
<dbReference type="RefSeq" id="WP_054817710.1">
    <property type="nucleotide sequence ID" value="NZ_CP013652.1"/>
</dbReference>
<proteinExistence type="inferred from homology"/>
<feature type="transmembrane region" description="Helical" evidence="1">
    <location>
        <begin position="169"/>
        <end position="186"/>
    </location>
</feature>
<organism evidence="2 3">
    <name type="scientific">Paenibacillus naphthalenovorans</name>
    <dbReference type="NCBI Taxonomy" id="162209"/>
    <lineage>
        <taxon>Bacteria</taxon>
        <taxon>Bacillati</taxon>
        <taxon>Bacillota</taxon>
        <taxon>Bacilli</taxon>
        <taxon>Bacillales</taxon>
        <taxon>Paenibacillaceae</taxon>
        <taxon>Paenibacillus</taxon>
    </lineage>
</organism>
<dbReference type="AlphaFoldDB" id="A0A0U2WAR2"/>
<dbReference type="GO" id="GO:0005886">
    <property type="term" value="C:plasma membrane"/>
    <property type="evidence" value="ECO:0007669"/>
    <property type="project" value="UniProtKB-SubCell"/>
</dbReference>
<sequence length="187" mass="19753">MDLASPLVWAQIISIGLMAVALGLDALSLGLGIGMKGIRKLDILKISVTTALFHMIMPLAGMRMGGYISMLLGKVATMCGGILLLLLGLHMVYSSLRTEESKSYDYRSFLGLTLFSLSVSIDSFSVGVSLGMFAGDVLLTVLMFGVAGGLMSVIGLLLGRRVGQWIGEYGEALGGVILLAFGIKFLL</sequence>
<keyword evidence="3" id="KW-1185">Reference proteome</keyword>
<keyword evidence="1" id="KW-0406">Ion transport</keyword>
<dbReference type="PANTHER" id="PTHR35529">
    <property type="entry name" value="MANGANESE EFFLUX PUMP MNTP-RELATED"/>
    <property type="match status" value="1"/>
</dbReference>
<feature type="transmembrane region" description="Helical" evidence="1">
    <location>
        <begin position="109"/>
        <end position="131"/>
    </location>
</feature>
<keyword evidence="1" id="KW-1133">Transmembrane helix</keyword>
<reference evidence="2 3" key="2">
    <citation type="journal article" date="2016" name="Genome Announc.">
        <title>Complete Genome Sequences of Two Interactive Moderate Thermophiles, Paenibacillus napthalenovorans 32O-Y and Paenibacillus sp. 32O-W.</title>
        <authorList>
            <person name="Butler R.R.III."/>
            <person name="Wang J."/>
            <person name="Stark B.C."/>
            <person name="Pombert J.F."/>
        </authorList>
    </citation>
    <scope>NUCLEOTIDE SEQUENCE [LARGE SCALE GENOMIC DNA]</scope>
    <source>
        <strain evidence="2 3">32O-Y</strain>
    </source>
</reference>
<name>A0A0U2WAR2_9BACL</name>
<feature type="transmembrane region" description="Helical" evidence="1">
    <location>
        <begin position="6"/>
        <end position="31"/>
    </location>
</feature>
<feature type="transmembrane region" description="Helical" evidence="1">
    <location>
        <begin position="67"/>
        <end position="89"/>
    </location>
</feature>
<dbReference type="GO" id="GO:0005384">
    <property type="term" value="F:manganese ion transmembrane transporter activity"/>
    <property type="evidence" value="ECO:0007669"/>
    <property type="project" value="UniProtKB-UniRule"/>
</dbReference>
<dbReference type="KEGG" id="pnp:IJ22_42450"/>
<comment type="subcellular location">
    <subcellularLocation>
        <location evidence="1">Cell membrane</location>
        <topology evidence="1">Multi-pass membrane protein</topology>
    </subcellularLocation>
</comment>
<dbReference type="OrthoDB" id="1679700at2"/>
<dbReference type="PANTHER" id="PTHR35529:SF1">
    <property type="entry name" value="MANGANESE EFFLUX PUMP MNTP-RELATED"/>
    <property type="match status" value="1"/>
</dbReference>
<gene>
    <name evidence="1" type="primary">mntP</name>
    <name evidence="2" type="ORF">IJ22_42450</name>
</gene>
<dbReference type="HAMAP" id="MF_01521">
    <property type="entry name" value="MntP_pump"/>
    <property type="match status" value="1"/>
</dbReference>
<feature type="transmembrane region" description="Helical" evidence="1">
    <location>
        <begin position="137"/>
        <end position="157"/>
    </location>
</feature>
<dbReference type="Pfam" id="PF02659">
    <property type="entry name" value="Mntp"/>
    <property type="match status" value="1"/>
</dbReference>
<dbReference type="Proteomes" id="UP000061660">
    <property type="component" value="Chromosome"/>
</dbReference>
<keyword evidence="1" id="KW-0472">Membrane</keyword>
<evidence type="ECO:0000313" key="2">
    <source>
        <dbReference type="EMBL" id="ALS24541.1"/>
    </source>
</evidence>
<dbReference type="STRING" id="162209.IJ22_42450"/>
<dbReference type="InterPro" id="IPR003810">
    <property type="entry name" value="Mntp/YtaF"/>
</dbReference>
<protein>
    <recommendedName>
        <fullName evidence="1">Putative manganese efflux pump MntP</fullName>
    </recommendedName>
</protein>
<evidence type="ECO:0000256" key="1">
    <source>
        <dbReference type="HAMAP-Rule" id="MF_01521"/>
    </source>
</evidence>
<keyword evidence="1" id="KW-0464">Manganese</keyword>
<keyword evidence="1" id="KW-0813">Transport</keyword>
<accession>A0A0U2WAR2</accession>
<keyword evidence="1" id="KW-0812">Transmembrane</keyword>